<dbReference type="InterPro" id="IPR036291">
    <property type="entry name" value="NAD(P)-bd_dom_sf"/>
</dbReference>
<keyword evidence="3" id="KW-0560">Oxidoreductase</keyword>
<keyword evidence="6" id="KW-1185">Reference proteome</keyword>
<dbReference type="CDD" id="cd05356">
    <property type="entry name" value="17beta-HSD1_like_SDR_c"/>
    <property type="match status" value="3"/>
</dbReference>
<protein>
    <recommendedName>
        <fullName evidence="7">Steroid dehydrogenase</fullName>
    </recommendedName>
</protein>
<dbReference type="PANTHER" id="PTHR43899">
    <property type="entry name" value="RH59310P"/>
    <property type="match status" value="1"/>
</dbReference>
<dbReference type="Gene3D" id="3.40.50.720">
    <property type="entry name" value="NAD(P)-binding Rossmann-like Domain"/>
    <property type="match status" value="3"/>
</dbReference>
<dbReference type="PANTHER" id="PTHR43899:SF9">
    <property type="entry name" value="MIP25013P-RELATED"/>
    <property type="match status" value="1"/>
</dbReference>
<dbReference type="PROSITE" id="PS00061">
    <property type="entry name" value="ADH_SHORT"/>
    <property type="match status" value="3"/>
</dbReference>
<dbReference type="Pfam" id="PF00106">
    <property type="entry name" value="adh_short"/>
    <property type="match status" value="3"/>
</dbReference>
<organism evidence="5 6">
    <name type="scientific">Anopheles melas</name>
    <dbReference type="NCBI Taxonomy" id="34690"/>
    <lineage>
        <taxon>Eukaryota</taxon>
        <taxon>Metazoa</taxon>
        <taxon>Ecdysozoa</taxon>
        <taxon>Arthropoda</taxon>
        <taxon>Hexapoda</taxon>
        <taxon>Insecta</taxon>
        <taxon>Pterygota</taxon>
        <taxon>Neoptera</taxon>
        <taxon>Endopterygota</taxon>
        <taxon>Diptera</taxon>
        <taxon>Nematocera</taxon>
        <taxon>Culicoidea</taxon>
        <taxon>Culicidae</taxon>
        <taxon>Anophelinae</taxon>
        <taxon>Anopheles</taxon>
    </lineage>
</organism>
<evidence type="ECO:0000313" key="5">
    <source>
        <dbReference type="EnsemblMetazoa" id="AMEC012977-PA"/>
    </source>
</evidence>
<feature type="transmembrane region" description="Helical" evidence="4">
    <location>
        <begin position="445"/>
        <end position="465"/>
    </location>
</feature>
<dbReference type="InterPro" id="IPR020904">
    <property type="entry name" value="Sc_DH/Rdtase_CS"/>
</dbReference>
<dbReference type="GO" id="GO:0005783">
    <property type="term" value="C:endoplasmic reticulum"/>
    <property type="evidence" value="ECO:0007669"/>
    <property type="project" value="UniProtKB-SubCell"/>
</dbReference>
<dbReference type="VEuPathDB" id="VectorBase:AMEC012977"/>
<keyword evidence="4" id="KW-1133">Transmembrane helix</keyword>
<keyword evidence="4" id="KW-0472">Membrane</keyword>
<evidence type="ECO:0000313" key="6">
    <source>
        <dbReference type="Proteomes" id="UP000075902"/>
    </source>
</evidence>
<reference evidence="6" key="1">
    <citation type="submission" date="2014-01" db="EMBL/GenBank/DDBJ databases">
        <title>The Genome Sequence of Anopheles melas CM1001059_A (V2).</title>
        <authorList>
            <consortium name="The Broad Institute Genomics Platform"/>
            <person name="Neafsey D.E."/>
            <person name="Besansky N."/>
            <person name="Howell P."/>
            <person name="Walton C."/>
            <person name="Young S.K."/>
            <person name="Zeng Q."/>
            <person name="Gargeya S."/>
            <person name="Fitzgerald M."/>
            <person name="Haas B."/>
            <person name="Abouelleil A."/>
            <person name="Allen A.W."/>
            <person name="Alvarado L."/>
            <person name="Arachchi H.M."/>
            <person name="Berlin A.M."/>
            <person name="Chapman S.B."/>
            <person name="Gainer-Dewar J."/>
            <person name="Goldberg J."/>
            <person name="Griggs A."/>
            <person name="Gujja S."/>
            <person name="Hansen M."/>
            <person name="Howarth C."/>
            <person name="Imamovic A."/>
            <person name="Ireland A."/>
            <person name="Larimer J."/>
            <person name="McCowan C."/>
            <person name="Murphy C."/>
            <person name="Pearson M."/>
            <person name="Poon T.W."/>
            <person name="Priest M."/>
            <person name="Roberts A."/>
            <person name="Saif S."/>
            <person name="Shea T."/>
            <person name="Sisk P."/>
            <person name="Sykes S."/>
            <person name="Wortman J."/>
            <person name="Nusbaum C."/>
            <person name="Birren B."/>
        </authorList>
    </citation>
    <scope>NUCLEOTIDE SEQUENCE [LARGE SCALE GENOMIC DNA]</scope>
    <source>
        <strain evidence="6">CM1001059</strain>
    </source>
</reference>
<comment type="subcellular location">
    <subcellularLocation>
        <location evidence="1">Endoplasmic reticulum</location>
    </subcellularLocation>
</comment>
<sequence length="913" mass="101124">MFCSLAACLGVYVAAVWLYENFRTPVLLVLQTLKQLVFRQKLSQRYGQWAVITGASDGIGKGYAHYLAAKGMAIVLVARNAAKLNKVADEIKAKHGVETKVLVADFSKGAEIYPQLEKALVPLDVGILEVWFCTVNNVGVSHDTPMYVDEVPQQTLWDLIHVNVAAATLLCNILAPSMKRRQRGLIINVSSIASVCPSPCLATYAASKAYMTSFSIALRDELRPFGVEVQTVRPSFVHTNMTDFLVTGKEKWSKHMMVRVDNFMAYAGCTIGKVDMTSGHWSHGLQLAGLSLVPEVVRVYIFGLINKKLRVQFHVKRTASASQRLHHKHPPPGGSVVVVVLCVYLAVITGASDGIGKGYAEYLAGRRMNIVLIARNENKLNRVAEEIQRKYSVRTKVVVADFSNGEAVYEHLARALLPLDVGILVNNVGLSYDRGMCMEELPKKLVWDLLTVNVASVTMLCHLLVPAMKQRGRGLIINISSLSAAAPAPYLSVYAAAKVYVRNFSMALREELRPHRVEVQTVLPGFVRTNMTAFVASEYDGKAASKQLVRVDNYVRYAGFAIGKTDRTCGYWWHGLQYAGLKLVPEFVRVFVLQTIYSHLRVGVYATLCWLYENLRTPVLLLVQGFQQLFLGGQTSLPQKYGTWAVITGGSDGIGKGYAHYLASQGMKVLLIARNEAKLKRVADEIMAKHQGAEVKVLVADFSKGEQIYERLEQELAAFDIGILVNNVGVINEKPIQVDRMEKRMLWDLININCGAATNLCNIAVPAMKRRHRGLIINISSLASVAPTPYLAIYAATKAYMTSFSLALRQEVAPYGIECQTVAPGYVHTSMTEYLNPTDGQKNAFSIRLVKVADMIRYAGYCIGKVDQTTGHWSHGIQTATLNMLPASLKLRVFTRLYTQLLHEYSNTDKKTT</sequence>
<accession>A0A182U2Z6</accession>
<dbReference type="PRINTS" id="PR00080">
    <property type="entry name" value="SDRFAMILY"/>
</dbReference>
<evidence type="ECO:0000256" key="2">
    <source>
        <dbReference type="ARBA" id="ARBA00022857"/>
    </source>
</evidence>
<dbReference type="Proteomes" id="UP000075902">
    <property type="component" value="Unassembled WGS sequence"/>
</dbReference>
<evidence type="ECO:0000256" key="3">
    <source>
        <dbReference type="ARBA" id="ARBA00023002"/>
    </source>
</evidence>
<name>A0A182U2Z6_9DIPT</name>
<evidence type="ECO:0000256" key="4">
    <source>
        <dbReference type="SAM" id="Phobius"/>
    </source>
</evidence>
<dbReference type="PRINTS" id="PR00081">
    <property type="entry name" value="GDHRDH"/>
</dbReference>
<dbReference type="InterPro" id="IPR051019">
    <property type="entry name" value="VLCFA-Steroid_DH"/>
</dbReference>
<dbReference type="SUPFAM" id="SSF51735">
    <property type="entry name" value="NAD(P)-binding Rossmann-fold domains"/>
    <property type="match status" value="3"/>
</dbReference>
<dbReference type="AlphaFoldDB" id="A0A182U2Z6"/>
<dbReference type="GO" id="GO:0016491">
    <property type="term" value="F:oxidoreductase activity"/>
    <property type="evidence" value="ECO:0007669"/>
    <property type="project" value="UniProtKB-KW"/>
</dbReference>
<evidence type="ECO:0000256" key="1">
    <source>
        <dbReference type="ARBA" id="ARBA00004240"/>
    </source>
</evidence>
<keyword evidence="4" id="KW-0812">Transmembrane</keyword>
<dbReference type="EnsemblMetazoa" id="AMEC012977-RA">
    <property type="protein sequence ID" value="AMEC012977-PA"/>
    <property type="gene ID" value="AMEC012977"/>
</dbReference>
<proteinExistence type="predicted"/>
<dbReference type="STRING" id="34690.A0A182U2Z6"/>
<reference evidence="5" key="2">
    <citation type="submission" date="2020-05" db="UniProtKB">
        <authorList>
            <consortium name="EnsemblMetazoa"/>
        </authorList>
    </citation>
    <scope>IDENTIFICATION</scope>
    <source>
        <strain evidence="5">CM1001059</strain>
    </source>
</reference>
<dbReference type="InterPro" id="IPR002347">
    <property type="entry name" value="SDR_fam"/>
</dbReference>
<keyword evidence="2" id="KW-0521">NADP</keyword>
<evidence type="ECO:0008006" key="7">
    <source>
        <dbReference type="Google" id="ProtNLM"/>
    </source>
</evidence>
<dbReference type="FunFam" id="3.40.50.720:FF:000137">
    <property type="entry name" value="Hydroxysteroid (17-beta) dehydrogenase 3"/>
    <property type="match status" value="3"/>
</dbReference>